<dbReference type="AlphaFoldDB" id="A0A8J4PR14"/>
<dbReference type="Pfam" id="PF01040">
    <property type="entry name" value="UbiA"/>
    <property type="match status" value="1"/>
</dbReference>
<dbReference type="GO" id="GO:0004659">
    <property type="term" value="F:prenyltransferase activity"/>
    <property type="evidence" value="ECO:0007669"/>
    <property type="project" value="InterPro"/>
</dbReference>
<keyword evidence="8" id="KW-1185">Reference proteome</keyword>
<dbReference type="InterPro" id="IPR000537">
    <property type="entry name" value="UbiA_prenyltransferase"/>
</dbReference>
<dbReference type="Proteomes" id="UP000695562">
    <property type="component" value="Unassembled WGS sequence"/>
</dbReference>
<evidence type="ECO:0000256" key="5">
    <source>
        <dbReference type="ARBA" id="ARBA00023136"/>
    </source>
</evidence>
<dbReference type="EMBL" id="AJWJ01000461">
    <property type="protein sequence ID" value="KAF2070669.1"/>
    <property type="molecule type" value="Genomic_DNA"/>
</dbReference>
<evidence type="ECO:0000256" key="1">
    <source>
        <dbReference type="ARBA" id="ARBA00004141"/>
    </source>
</evidence>
<dbReference type="CDD" id="cd13962">
    <property type="entry name" value="PT_UbiA_UBIAD1"/>
    <property type="match status" value="1"/>
</dbReference>
<gene>
    <name evidence="7" type="ORF">CYY_008014</name>
</gene>
<evidence type="ECO:0000256" key="3">
    <source>
        <dbReference type="ARBA" id="ARBA00022692"/>
    </source>
</evidence>
<organism evidence="7 8">
    <name type="scientific">Polysphondylium violaceum</name>
    <dbReference type="NCBI Taxonomy" id="133409"/>
    <lineage>
        <taxon>Eukaryota</taxon>
        <taxon>Amoebozoa</taxon>
        <taxon>Evosea</taxon>
        <taxon>Eumycetozoa</taxon>
        <taxon>Dictyostelia</taxon>
        <taxon>Dictyosteliales</taxon>
        <taxon>Dictyosteliaceae</taxon>
        <taxon>Polysphondylium</taxon>
    </lineage>
</organism>
<dbReference type="GO" id="GO:0009234">
    <property type="term" value="P:menaquinone biosynthetic process"/>
    <property type="evidence" value="ECO:0007669"/>
    <property type="project" value="TreeGrafter"/>
</dbReference>
<feature type="transmembrane region" description="Helical" evidence="6">
    <location>
        <begin position="180"/>
        <end position="198"/>
    </location>
</feature>
<feature type="transmembrane region" description="Helical" evidence="6">
    <location>
        <begin position="117"/>
        <end position="136"/>
    </location>
</feature>
<proteinExistence type="predicted"/>
<comment type="subcellular location">
    <subcellularLocation>
        <location evidence="1">Membrane</location>
        <topology evidence="1">Multi-pass membrane protein</topology>
    </subcellularLocation>
</comment>
<sequence length="293" mass="33995">MINFRKIQGYIHGSRFRLTMTLLSYPIVGMCLGKRDAGFVPFEYLYLLPVFMAHYSIANILNGLCDFEAKIDEKETSNDRTMFDYGLTSKDIWNFVYFDIAVMYGFSYLAFSKFSTLDLMYVFAYISFGIFLAIYYNLPPLRLKTKFFGAESTIFLIFVVQVNLSYFLITGDSSFSTCFIHFPGSILQIWDIMMNLYVDSEEDKRDGSRSIPIVMGDKFASSLIILTPILGCYLTYRYSVVYNNMYTCLPLLTIPLIYFVISLACKKQKRVKPYYFLTLFLYNTLFAIGLLMN</sequence>
<accession>A0A8J4PR14</accession>
<evidence type="ECO:0000256" key="4">
    <source>
        <dbReference type="ARBA" id="ARBA00022989"/>
    </source>
</evidence>
<name>A0A8J4PR14_9MYCE</name>
<keyword evidence="2" id="KW-0808">Transferase</keyword>
<evidence type="ECO:0000313" key="8">
    <source>
        <dbReference type="Proteomes" id="UP000695562"/>
    </source>
</evidence>
<dbReference type="InterPro" id="IPR026046">
    <property type="entry name" value="UBIAD1"/>
</dbReference>
<dbReference type="GO" id="GO:0042371">
    <property type="term" value="P:vitamin K biosynthetic process"/>
    <property type="evidence" value="ECO:0007669"/>
    <property type="project" value="TreeGrafter"/>
</dbReference>
<feature type="transmembrane region" description="Helical" evidence="6">
    <location>
        <begin position="273"/>
        <end position="292"/>
    </location>
</feature>
<keyword evidence="3 6" id="KW-0812">Transmembrane</keyword>
<protein>
    <recommendedName>
        <fullName evidence="9">UbiA prenyltransferase family protein</fullName>
    </recommendedName>
</protein>
<feature type="transmembrane region" description="Helical" evidence="6">
    <location>
        <begin position="148"/>
        <end position="168"/>
    </location>
</feature>
<feature type="transmembrane region" description="Helical" evidence="6">
    <location>
        <begin position="92"/>
        <end position="111"/>
    </location>
</feature>
<comment type="caution">
    <text evidence="7">The sequence shown here is derived from an EMBL/GenBank/DDBJ whole genome shotgun (WGS) entry which is preliminary data.</text>
</comment>
<evidence type="ECO:0000256" key="2">
    <source>
        <dbReference type="ARBA" id="ARBA00022679"/>
    </source>
</evidence>
<evidence type="ECO:0008006" key="9">
    <source>
        <dbReference type="Google" id="ProtNLM"/>
    </source>
</evidence>
<keyword evidence="5 6" id="KW-0472">Membrane</keyword>
<feature type="transmembrane region" description="Helical" evidence="6">
    <location>
        <begin position="219"/>
        <end position="236"/>
    </location>
</feature>
<dbReference type="GO" id="GO:0016020">
    <property type="term" value="C:membrane"/>
    <property type="evidence" value="ECO:0007669"/>
    <property type="project" value="UniProtKB-SubCell"/>
</dbReference>
<feature type="transmembrane region" description="Helical" evidence="6">
    <location>
        <begin position="242"/>
        <end position="261"/>
    </location>
</feature>
<evidence type="ECO:0000256" key="6">
    <source>
        <dbReference type="SAM" id="Phobius"/>
    </source>
</evidence>
<reference evidence="7" key="1">
    <citation type="submission" date="2020-01" db="EMBL/GenBank/DDBJ databases">
        <title>Development of genomics and gene disruption for Polysphondylium violaceum indicates a role for the polyketide synthase stlB in stalk morphogenesis.</title>
        <authorList>
            <person name="Narita B."/>
            <person name="Kawabe Y."/>
            <person name="Kin K."/>
            <person name="Saito T."/>
            <person name="Gibbs R."/>
            <person name="Kuspa A."/>
            <person name="Muzny D."/>
            <person name="Queller D."/>
            <person name="Richards S."/>
            <person name="Strassman J."/>
            <person name="Sucgang R."/>
            <person name="Worley K."/>
            <person name="Schaap P."/>
        </authorList>
    </citation>
    <scope>NUCLEOTIDE SEQUENCE</scope>
    <source>
        <strain evidence="7">QSvi11</strain>
    </source>
</reference>
<dbReference type="PANTHER" id="PTHR13929:SF0">
    <property type="entry name" value="UBIA PRENYLTRANSFERASE DOMAIN-CONTAINING PROTEIN 1"/>
    <property type="match status" value="1"/>
</dbReference>
<keyword evidence="4 6" id="KW-1133">Transmembrane helix</keyword>
<dbReference type="PANTHER" id="PTHR13929">
    <property type="entry name" value="1,4-DIHYDROXY-2-NAPHTHOATE OCTAPRENYLTRANSFERASE"/>
    <property type="match status" value="1"/>
</dbReference>
<evidence type="ECO:0000313" key="7">
    <source>
        <dbReference type="EMBL" id="KAF2070669.1"/>
    </source>
</evidence>